<evidence type="ECO:0008006" key="3">
    <source>
        <dbReference type="Google" id="ProtNLM"/>
    </source>
</evidence>
<accession>A0A7X5XV22</accession>
<dbReference type="AlphaFoldDB" id="A0A7X5XV22"/>
<dbReference type="EMBL" id="JAATJB010000001">
    <property type="protein sequence ID" value="NJB95887.1"/>
    <property type="molecule type" value="Genomic_DNA"/>
</dbReference>
<gene>
    <name evidence="1" type="ORF">GGR89_000179</name>
</gene>
<dbReference type="InterPro" id="IPR029787">
    <property type="entry name" value="Nucleotide_cyclase"/>
</dbReference>
<dbReference type="InterPro" id="IPR046880">
    <property type="entry name" value="TPR-S"/>
</dbReference>
<comment type="caution">
    <text evidence="1">The sequence shown here is derived from an EMBL/GenBank/DDBJ whole genome shotgun (WGS) entry which is preliminary data.</text>
</comment>
<dbReference type="Pfam" id="PF20308">
    <property type="entry name" value="TPR-S"/>
    <property type="match status" value="1"/>
</dbReference>
<name>A0A7X5XV22_9SPHN</name>
<sequence>MLAITAQARAGALDLAWRMFRDAGYDRVADDPAVLSLRGRLLKDEALLLAGEARRQHAREAAAAYSAAAQLAPAPYPLINAATLALIAGDTAGSRALAADVQELLQAGVPDETPYWLGATEAEALLLAGDRDAAETVLARAIGAAPLAWEDHASTLRQFGVILAEQGAPAAWLDAYRPPRSLHFAGHMRLPEDVAALSDSIDALLAQERVGFGYGALAAGADLLIAERLIARGAELHVVLPGDVAAFVDRSVRPHGEGWVTRFEAALAEAASVQEMGEASPAAFMPSVRLADLVAMGRAAMHAGLLQSEAVQLLLGPASVDEVGQSAHAGGLWRKAGRRQHLLPLRAPSGPQGADRTAPQVISVLALDLLGDEGEDFAALDRDVAGRLPALRQALCHTPTLAIRWTARRLLIAFEGTSQAYAAAVRLSATLGASGPFRQALHIGLATAIDDPVTGAPVLLGGAFDLAERLLGVTTAGATFASEAFAASLAACEADAGRAELVGEMALVGQAPTTVYALKPRFRR</sequence>
<keyword evidence="2" id="KW-1185">Reference proteome</keyword>
<reference evidence="1 2" key="1">
    <citation type="submission" date="2020-03" db="EMBL/GenBank/DDBJ databases">
        <title>Genomic Encyclopedia of Type Strains, Phase IV (KMG-IV): sequencing the most valuable type-strain genomes for metagenomic binning, comparative biology and taxonomic classification.</title>
        <authorList>
            <person name="Goeker M."/>
        </authorList>
    </citation>
    <scope>NUCLEOTIDE SEQUENCE [LARGE SCALE GENOMIC DNA]</scope>
    <source>
        <strain evidence="1 2">DSM 7225</strain>
    </source>
</reference>
<dbReference type="RefSeq" id="WP_164542656.1">
    <property type="nucleotide sequence ID" value="NZ_BAAADY010000008.1"/>
</dbReference>
<dbReference type="SUPFAM" id="SSF55073">
    <property type="entry name" value="Nucleotide cyclase"/>
    <property type="match status" value="1"/>
</dbReference>
<dbReference type="Proteomes" id="UP000531251">
    <property type="component" value="Unassembled WGS sequence"/>
</dbReference>
<organism evidence="1 2">
    <name type="scientific">Sphingomonas trueperi</name>
    <dbReference type="NCBI Taxonomy" id="53317"/>
    <lineage>
        <taxon>Bacteria</taxon>
        <taxon>Pseudomonadati</taxon>
        <taxon>Pseudomonadota</taxon>
        <taxon>Alphaproteobacteria</taxon>
        <taxon>Sphingomonadales</taxon>
        <taxon>Sphingomonadaceae</taxon>
        <taxon>Sphingomonas</taxon>
    </lineage>
</organism>
<protein>
    <recommendedName>
        <fullName evidence="3">DUF4071 domain-containing protein</fullName>
    </recommendedName>
</protein>
<evidence type="ECO:0000313" key="1">
    <source>
        <dbReference type="EMBL" id="NJB95887.1"/>
    </source>
</evidence>
<proteinExistence type="predicted"/>
<evidence type="ECO:0000313" key="2">
    <source>
        <dbReference type="Proteomes" id="UP000531251"/>
    </source>
</evidence>